<dbReference type="Gramene" id="TraesCS3B03G0908200.3">
    <property type="protein sequence ID" value="TraesCS3B03G0908200.3.CDS"/>
    <property type="gene ID" value="TraesCS3B03G0908200"/>
</dbReference>
<proteinExistence type="predicted"/>
<evidence type="ECO:0000313" key="2">
    <source>
        <dbReference type="EnsemblPlants" id="TraesCS3B02G357900.3"/>
    </source>
</evidence>
<protein>
    <submittedName>
        <fullName evidence="2">Uncharacterized protein</fullName>
    </submittedName>
</protein>
<keyword evidence="1" id="KW-0732">Signal</keyword>
<dbReference type="OrthoDB" id="675987at2759"/>
<name>A0A3B6FRF2_WHEAT</name>
<sequence length="179" mass="19901">MGLGILGVFLVFINQVIVAAYASGWCLCLCCCCPCWTKRRRMAPTPSKWNPDCIRVTGFVGTAIALGCFSSAAIITKRREYLYLGGLTSSGMSILRHETVCSVSSLPFGAHAITACIEMQLYIGMRTYACSMLSQERRRQEEVEEVLNVSPTHRRYHHRGLLGIKLALCHPCVSIFDFN</sequence>
<feature type="chain" id="PRO_5043174072" evidence="1">
    <location>
        <begin position="20"/>
        <end position="179"/>
    </location>
</feature>
<reference evidence="2" key="1">
    <citation type="submission" date="2018-08" db="EMBL/GenBank/DDBJ databases">
        <authorList>
            <person name="Rossello M."/>
        </authorList>
    </citation>
    <scope>NUCLEOTIDE SEQUENCE [LARGE SCALE GENOMIC DNA]</scope>
    <source>
        <strain evidence="2">cv. Chinese Spring</strain>
    </source>
</reference>
<dbReference type="AlphaFoldDB" id="A0A3B6FRF2"/>
<dbReference type="EnsemblPlants" id="TraesCS3B02G357900.3">
    <property type="protein sequence ID" value="TraesCS3B02G357900.3"/>
    <property type="gene ID" value="TraesCS3B02G357900"/>
</dbReference>
<evidence type="ECO:0000256" key="1">
    <source>
        <dbReference type="SAM" id="SignalP"/>
    </source>
</evidence>
<reference evidence="2" key="2">
    <citation type="submission" date="2018-10" db="UniProtKB">
        <authorList>
            <consortium name="EnsemblPlants"/>
        </authorList>
    </citation>
    <scope>IDENTIFICATION</scope>
</reference>
<dbReference type="Proteomes" id="UP000019116">
    <property type="component" value="Chromosome 3B"/>
</dbReference>
<evidence type="ECO:0000313" key="3">
    <source>
        <dbReference type="Proteomes" id="UP000019116"/>
    </source>
</evidence>
<feature type="signal peptide" evidence="1">
    <location>
        <begin position="1"/>
        <end position="19"/>
    </location>
</feature>
<accession>A0A3B6FRF2</accession>
<keyword evidence="3" id="KW-1185">Reference proteome</keyword>
<dbReference type="Gramene" id="TraesCS3B02G357900.3">
    <property type="protein sequence ID" value="TraesCS3B02G357900.3"/>
    <property type="gene ID" value="TraesCS3B02G357900"/>
</dbReference>
<organism evidence="2">
    <name type="scientific">Triticum aestivum</name>
    <name type="common">Wheat</name>
    <dbReference type="NCBI Taxonomy" id="4565"/>
    <lineage>
        <taxon>Eukaryota</taxon>
        <taxon>Viridiplantae</taxon>
        <taxon>Streptophyta</taxon>
        <taxon>Embryophyta</taxon>
        <taxon>Tracheophyta</taxon>
        <taxon>Spermatophyta</taxon>
        <taxon>Magnoliopsida</taxon>
        <taxon>Liliopsida</taxon>
        <taxon>Poales</taxon>
        <taxon>Poaceae</taxon>
        <taxon>BOP clade</taxon>
        <taxon>Pooideae</taxon>
        <taxon>Triticodae</taxon>
        <taxon>Triticeae</taxon>
        <taxon>Triticinae</taxon>
        <taxon>Triticum</taxon>
    </lineage>
</organism>
<gene>
    <name evidence="2" type="primary">LOC123071067</name>
</gene>